<keyword evidence="2" id="KW-1185">Reference proteome</keyword>
<evidence type="ECO:0000313" key="2">
    <source>
        <dbReference type="Proteomes" id="UP001611075"/>
    </source>
</evidence>
<protein>
    <recommendedName>
        <fullName evidence="3">DUF2158 domain-containing protein</fullName>
    </recommendedName>
</protein>
<dbReference type="Proteomes" id="UP001611075">
    <property type="component" value="Unassembled WGS sequence"/>
</dbReference>
<proteinExistence type="predicted"/>
<dbReference type="RefSeq" id="WP_396677040.1">
    <property type="nucleotide sequence ID" value="NZ_JBIRPU010000003.1"/>
</dbReference>
<accession>A0ABW7SI49</accession>
<dbReference type="EMBL" id="JBIRPU010000003">
    <property type="protein sequence ID" value="MFI0792387.1"/>
    <property type="molecule type" value="Genomic_DNA"/>
</dbReference>
<comment type="caution">
    <text evidence="1">The sequence shown here is derived from an EMBL/GenBank/DDBJ whole genome shotgun (WGS) entry which is preliminary data.</text>
</comment>
<name>A0ABW7SI49_9ACTN</name>
<sequence>MIELKAGDVLHITAACSVQFTKPMMFRLIKVRHDLVTYDGWVWLDGYQLEATGDAVARRELFVLRAGLTVQRRTAPAQPGRSRSNMRA</sequence>
<organism evidence="1 2">
    <name type="scientific">Micromonospora rubida</name>
    <dbReference type="NCBI Taxonomy" id="2697657"/>
    <lineage>
        <taxon>Bacteria</taxon>
        <taxon>Bacillati</taxon>
        <taxon>Actinomycetota</taxon>
        <taxon>Actinomycetes</taxon>
        <taxon>Micromonosporales</taxon>
        <taxon>Micromonosporaceae</taxon>
        <taxon>Micromonospora</taxon>
    </lineage>
</organism>
<evidence type="ECO:0000313" key="1">
    <source>
        <dbReference type="EMBL" id="MFI0792387.1"/>
    </source>
</evidence>
<gene>
    <name evidence="1" type="ORF">ACH4OY_06770</name>
</gene>
<evidence type="ECO:0008006" key="3">
    <source>
        <dbReference type="Google" id="ProtNLM"/>
    </source>
</evidence>
<reference evidence="1 2" key="1">
    <citation type="submission" date="2024-10" db="EMBL/GenBank/DDBJ databases">
        <title>The Natural Products Discovery Center: Release of the First 8490 Sequenced Strains for Exploring Actinobacteria Biosynthetic Diversity.</title>
        <authorList>
            <person name="Kalkreuter E."/>
            <person name="Kautsar S.A."/>
            <person name="Yang D."/>
            <person name="Bader C.D."/>
            <person name="Teijaro C.N."/>
            <person name="Fluegel L."/>
            <person name="Davis C.M."/>
            <person name="Simpson J.R."/>
            <person name="Lauterbach L."/>
            <person name="Steele A.D."/>
            <person name="Gui C."/>
            <person name="Meng S."/>
            <person name="Li G."/>
            <person name="Viehrig K."/>
            <person name="Ye F."/>
            <person name="Su P."/>
            <person name="Kiefer A.F."/>
            <person name="Nichols A."/>
            <person name="Cepeda A.J."/>
            <person name="Yan W."/>
            <person name="Fan B."/>
            <person name="Jiang Y."/>
            <person name="Adhikari A."/>
            <person name="Zheng C.-J."/>
            <person name="Schuster L."/>
            <person name="Cowan T.M."/>
            <person name="Smanski M.J."/>
            <person name="Chevrette M.G."/>
            <person name="De Carvalho L.P.S."/>
            <person name="Shen B."/>
        </authorList>
    </citation>
    <scope>NUCLEOTIDE SEQUENCE [LARGE SCALE GENOMIC DNA]</scope>
    <source>
        <strain evidence="1 2">NPDC021253</strain>
    </source>
</reference>